<dbReference type="EMBL" id="BDME01000001">
    <property type="protein sequence ID" value="GAX86840.1"/>
    <property type="molecule type" value="Genomic_DNA"/>
</dbReference>
<sequence length="296" mass="34458">MKKLIFLFPLFLFAFVDFSPCLKKYSFIKNYIPVTKNLSIVFDNKNCIKYDPFTKMCLIKSKNKKVVKFYENPKLAWWMASIKKNKIYVGNFAEDMNFLTPAKLSVKSLKNSVISDMFCRAYGIGRGEGFIKSEFVKHFINYGYWGDIGIDVDENMKIASFDPFYVKNLSIGEKIISINNKKATPENFSKYILLGKVGDIVKIKTDKHSYKIKIRKKIYKFTPLMHFGIYVDKNLIITRLPEKLKEKYYIKEGAKIIKVNNQKVSTLKELKKALSTYKNVTITLNFQGINLNIPLR</sequence>
<protein>
    <recommendedName>
        <fullName evidence="1">DUF7488 domain-containing protein</fullName>
    </recommendedName>
</protein>
<accession>A0A292YBL6</accession>
<organism evidence="2 3">
    <name type="scientific">Lebetimonas natsushimae</name>
    <dbReference type="NCBI Taxonomy" id="1936991"/>
    <lineage>
        <taxon>Bacteria</taxon>
        <taxon>Pseudomonadati</taxon>
        <taxon>Campylobacterota</taxon>
        <taxon>Epsilonproteobacteria</taxon>
        <taxon>Nautiliales</taxon>
        <taxon>Nautiliaceae</taxon>
        <taxon>Lebetimonas</taxon>
    </lineage>
</organism>
<dbReference type="RefSeq" id="WP_096258005.1">
    <property type="nucleotide sequence ID" value="NZ_BDME01000001.1"/>
</dbReference>
<dbReference type="Proteomes" id="UP000217944">
    <property type="component" value="Unassembled WGS sequence"/>
</dbReference>
<keyword evidence="3" id="KW-1185">Reference proteome</keyword>
<dbReference type="OrthoDB" id="5338305at2"/>
<feature type="domain" description="DUF7488" evidence="1">
    <location>
        <begin position="29"/>
        <end position="142"/>
    </location>
</feature>
<reference evidence="2 3" key="1">
    <citation type="journal article" date="2017" name="Syst. Appl. Microbiol.">
        <title>Lebetimonas natsushimae sp. nov., a novel strictly anaerobic, moderately thermophilic chemoautotroph isolated from a deep-sea hydrothermal vent polychaete nest in the Mid-Okinawa Trough.</title>
        <authorList>
            <person name="Nagata R."/>
            <person name="Takaki Y."/>
            <person name="Tame A."/>
            <person name="Nunoura T."/>
            <person name="Muto H."/>
            <person name="Mino S."/>
            <person name="Sawayama S."/>
            <person name="Takai K."/>
            <person name="Nakagawa S."/>
        </authorList>
    </citation>
    <scope>NUCLEOTIDE SEQUENCE [LARGE SCALE GENOMIC DNA]</scope>
    <source>
        <strain evidence="2 3">HS1857</strain>
    </source>
</reference>
<gene>
    <name evidence="2" type="ORF">LNAT_P0135</name>
</gene>
<dbReference type="Pfam" id="PF24314">
    <property type="entry name" value="DUF7488"/>
    <property type="match status" value="1"/>
</dbReference>
<comment type="caution">
    <text evidence="2">The sequence shown here is derived from an EMBL/GenBank/DDBJ whole genome shotgun (WGS) entry which is preliminary data.</text>
</comment>
<evidence type="ECO:0000313" key="3">
    <source>
        <dbReference type="Proteomes" id="UP000217944"/>
    </source>
</evidence>
<name>A0A292YBL6_9BACT</name>
<dbReference type="AlphaFoldDB" id="A0A292YBL6"/>
<evidence type="ECO:0000259" key="1">
    <source>
        <dbReference type="Pfam" id="PF24314"/>
    </source>
</evidence>
<dbReference type="InterPro" id="IPR055911">
    <property type="entry name" value="DUF7488"/>
</dbReference>
<proteinExistence type="predicted"/>
<evidence type="ECO:0000313" key="2">
    <source>
        <dbReference type="EMBL" id="GAX86840.1"/>
    </source>
</evidence>